<evidence type="ECO:0000313" key="3">
    <source>
        <dbReference type="Proteomes" id="UP001302126"/>
    </source>
</evidence>
<dbReference type="AlphaFoldDB" id="A0AAN7ADQ8"/>
<name>A0AAN7ADQ8_9PEZI</name>
<evidence type="ECO:0000313" key="2">
    <source>
        <dbReference type="EMBL" id="KAK4182260.1"/>
    </source>
</evidence>
<evidence type="ECO:0000256" key="1">
    <source>
        <dbReference type="SAM" id="MobiDB-lite"/>
    </source>
</evidence>
<protein>
    <recommendedName>
        <fullName evidence="4">Transcription factor domain-containing protein</fullName>
    </recommendedName>
</protein>
<dbReference type="EMBL" id="MU864697">
    <property type="protein sequence ID" value="KAK4182260.1"/>
    <property type="molecule type" value="Genomic_DNA"/>
</dbReference>
<dbReference type="GO" id="GO:0000981">
    <property type="term" value="F:DNA-binding transcription factor activity, RNA polymerase II-specific"/>
    <property type="evidence" value="ECO:0007669"/>
    <property type="project" value="TreeGrafter"/>
</dbReference>
<organism evidence="2 3">
    <name type="scientific">Podospora australis</name>
    <dbReference type="NCBI Taxonomy" id="1536484"/>
    <lineage>
        <taxon>Eukaryota</taxon>
        <taxon>Fungi</taxon>
        <taxon>Dikarya</taxon>
        <taxon>Ascomycota</taxon>
        <taxon>Pezizomycotina</taxon>
        <taxon>Sordariomycetes</taxon>
        <taxon>Sordariomycetidae</taxon>
        <taxon>Sordariales</taxon>
        <taxon>Podosporaceae</taxon>
        <taxon>Podospora</taxon>
    </lineage>
</organism>
<dbReference type="Proteomes" id="UP001302126">
    <property type="component" value="Unassembled WGS sequence"/>
</dbReference>
<dbReference type="PANTHER" id="PTHR47657:SF14">
    <property type="entry name" value="ZN(2)-C6 FUNGAL-TYPE DOMAIN-CONTAINING PROTEIN"/>
    <property type="match status" value="1"/>
</dbReference>
<dbReference type="InterPro" id="IPR052400">
    <property type="entry name" value="Zn2-C6_fungal_TF"/>
</dbReference>
<dbReference type="PANTHER" id="PTHR47657">
    <property type="entry name" value="STEROL REGULATORY ELEMENT-BINDING PROTEIN ECM22"/>
    <property type="match status" value="1"/>
</dbReference>
<evidence type="ECO:0008006" key="4">
    <source>
        <dbReference type="Google" id="ProtNLM"/>
    </source>
</evidence>
<accession>A0AAN7ADQ8</accession>
<feature type="region of interest" description="Disordered" evidence="1">
    <location>
        <begin position="1"/>
        <end position="23"/>
    </location>
</feature>
<reference evidence="2" key="2">
    <citation type="submission" date="2023-05" db="EMBL/GenBank/DDBJ databases">
        <authorList>
            <consortium name="Lawrence Berkeley National Laboratory"/>
            <person name="Steindorff A."/>
            <person name="Hensen N."/>
            <person name="Bonometti L."/>
            <person name="Westerberg I."/>
            <person name="Brannstrom I.O."/>
            <person name="Guillou S."/>
            <person name="Cros-Aarteil S."/>
            <person name="Calhoun S."/>
            <person name="Haridas S."/>
            <person name="Kuo A."/>
            <person name="Mondo S."/>
            <person name="Pangilinan J."/>
            <person name="Riley R."/>
            <person name="Labutti K."/>
            <person name="Andreopoulos B."/>
            <person name="Lipzen A."/>
            <person name="Chen C."/>
            <person name="Yanf M."/>
            <person name="Daum C."/>
            <person name="Ng V."/>
            <person name="Clum A."/>
            <person name="Ohm R."/>
            <person name="Martin F."/>
            <person name="Silar P."/>
            <person name="Natvig D."/>
            <person name="Lalanne C."/>
            <person name="Gautier V."/>
            <person name="Ament-Velasquez S.L."/>
            <person name="Kruys A."/>
            <person name="Hutchinson M.I."/>
            <person name="Powell A.J."/>
            <person name="Barry K."/>
            <person name="Miller A.N."/>
            <person name="Grigoriev I.V."/>
            <person name="Debuchy R."/>
            <person name="Gladieux P."/>
            <person name="Thoren M.H."/>
            <person name="Johannesson H."/>
        </authorList>
    </citation>
    <scope>NUCLEOTIDE SEQUENCE</scope>
    <source>
        <strain evidence="2">PSN309</strain>
    </source>
</reference>
<reference evidence="2" key="1">
    <citation type="journal article" date="2023" name="Mol. Phylogenet. Evol.">
        <title>Genome-scale phylogeny and comparative genomics of the fungal order Sordariales.</title>
        <authorList>
            <person name="Hensen N."/>
            <person name="Bonometti L."/>
            <person name="Westerberg I."/>
            <person name="Brannstrom I.O."/>
            <person name="Guillou S."/>
            <person name="Cros-Aarteil S."/>
            <person name="Calhoun S."/>
            <person name="Haridas S."/>
            <person name="Kuo A."/>
            <person name="Mondo S."/>
            <person name="Pangilinan J."/>
            <person name="Riley R."/>
            <person name="LaButti K."/>
            <person name="Andreopoulos B."/>
            <person name="Lipzen A."/>
            <person name="Chen C."/>
            <person name="Yan M."/>
            <person name="Daum C."/>
            <person name="Ng V."/>
            <person name="Clum A."/>
            <person name="Steindorff A."/>
            <person name="Ohm R.A."/>
            <person name="Martin F."/>
            <person name="Silar P."/>
            <person name="Natvig D.O."/>
            <person name="Lalanne C."/>
            <person name="Gautier V."/>
            <person name="Ament-Velasquez S.L."/>
            <person name="Kruys A."/>
            <person name="Hutchinson M.I."/>
            <person name="Powell A.J."/>
            <person name="Barry K."/>
            <person name="Miller A.N."/>
            <person name="Grigoriev I.V."/>
            <person name="Debuchy R."/>
            <person name="Gladieux P."/>
            <person name="Hiltunen Thoren M."/>
            <person name="Johannesson H."/>
        </authorList>
    </citation>
    <scope>NUCLEOTIDE SEQUENCE</scope>
    <source>
        <strain evidence="2">PSN309</strain>
    </source>
</reference>
<sequence length="542" mass="60305">MNLTCQYPPRIQGKQSRPSHSPPLNVLTADDLWLDQIDPALFDLDFSPIPTNYESTSSLHASPSPAPDGIPITKPLSPIPSSIAILRSPGAQSLAPAEYELFQHFVEHTSKDLTVEEEEQYTLQIGIPSLACRAKPLMRSVLAISAICKAWDLINHASSMPLSSLRLQVKQLLSQAHKYHMESVREIQITIRNDKCYDTVLANAAMMGMYGSGSYCTRIWLIKTYSHESIERKEEEEDLDRQPRWFSLFRAVDIAYGGLLHGRSTCPPAEGPFPTWTPSSFQLQYEFKVLPTPRLGGPPSIHDHVLSPILAATLGSAMNKLHDKANAVAATYPMDQTLHGCFTALTLLSKVAAKAFPSQQSADENVASMPSTPGTTLSFEPVDIDPGVGKLSKISPWIRRYTASITSIIPSRLPRRMIVSFIHKIPCSYLDVVMELTSPEAMSSSSSEETMRQEKPSMAEQLAVEIFAHWSVLTLLLDTVWWIGGIGAFELGRLVQLRKDVIAEGRWAAEEGCCIWKPGEDWWPESMYEVSRQLDKHKSFEG</sequence>
<keyword evidence="3" id="KW-1185">Reference proteome</keyword>
<gene>
    <name evidence="2" type="ORF">QBC35DRAFT_510291</name>
</gene>
<comment type="caution">
    <text evidence="2">The sequence shown here is derived from an EMBL/GenBank/DDBJ whole genome shotgun (WGS) entry which is preliminary data.</text>
</comment>
<proteinExistence type="predicted"/>